<dbReference type="GO" id="GO:0035438">
    <property type="term" value="F:cyclic-di-GMP binding"/>
    <property type="evidence" value="ECO:0007669"/>
    <property type="project" value="InterPro"/>
</dbReference>
<dbReference type="Pfam" id="PF07238">
    <property type="entry name" value="PilZ"/>
    <property type="match status" value="1"/>
</dbReference>
<dbReference type="EMBL" id="BJZV01000002">
    <property type="protein sequence ID" value="GEP08794.1"/>
    <property type="molecule type" value="Genomic_DNA"/>
</dbReference>
<dbReference type="InterPro" id="IPR009875">
    <property type="entry name" value="PilZ_domain"/>
</dbReference>
<comment type="caution">
    <text evidence="2">The sequence shown here is derived from an EMBL/GenBank/DDBJ whole genome shotgun (WGS) entry which is preliminary data.</text>
</comment>
<evidence type="ECO:0000313" key="2">
    <source>
        <dbReference type="EMBL" id="GEP08794.1"/>
    </source>
</evidence>
<evidence type="ECO:0000259" key="1">
    <source>
        <dbReference type="Pfam" id="PF07238"/>
    </source>
</evidence>
<dbReference type="Proteomes" id="UP000321750">
    <property type="component" value="Unassembled WGS sequence"/>
</dbReference>
<dbReference type="Gene3D" id="2.40.10.220">
    <property type="entry name" value="predicted glycosyltransferase like domains"/>
    <property type="match status" value="1"/>
</dbReference>
<dbReference type="SUPFAM" id="SSF141371">
    <property type="entry name" value="PilZ domain-like"/>
    <property type="match status" value="1"/>
</dbReference>
<feature type="domain" description="PilZ" evidence="1">
    <location>
        <begin position="30"/>
        <end position="107"/>
    </location>
</feature>
<gene>
    <name evidence="2" type="ORF">MGN01_06390</name>
</gene>
<dbReference type="RefSeq" id="WP_147045115.1">
    <property type="nucleotide sequence ID" value="NZ_BJZV01000002.1"/>
</dbReference>
<accession>A0A512JFR7</accession>
<evidence type="ECO:0000313" key="3">
    <source>
        <dbReference type="Proteomes" id="UP000321750"/>
    </source>
</evidence>
<organism evidence="2 3">
    <name type="scientific">Methylobacterium gnaphalii</name>
    <dbReference type="NCBI Taxonomy" id="1010610"/>
    <lineage>
        <taxon>Bacteria</taxon>
        <taxon>Pseudomonadati</taxon>
        <taxon>Pseudomonadota</taxon>
        <taxon>Alphaproteobacteria</taxon>
        <taxon>Hyphomicrobiales</taxon>
        <taxon>Methylobacteriaceae</taxon>
        <taxon>Methylobacterium</taxon>
    </lineage>
</organism>
<reference evidence="2 3" key="1">
    <citation type="submission" date="2019-07" db="EMBL/GenBank/DDBJ databases">
        <title>Whole genome shotgun sequence of Methylobacterium gnaphalii NBRC 107716.</title>
        <authorList>
            <person name="Hosoyama A."/>
            <person name="Uohara A."/>
            <person name="Ohji S."/>
            <person name="Ichikawa N."/>
        </authorList>
    </citation>
    <scope>NUCLEOTIDE SEQUENCE [LARGE SCALE GENOMIC DNA]</scope>
    <source>
        <strain evidence="2 3">NBRC 107716</strain>
    </source>
</reference>
<sequence>MSNGTLDWGDENPDLPAAIGIGEGNPLVDRREPRSQANLIATIRLSSGEEIRCIVRDVSKSGARLGLPRGCVLPESFMFKVSGRRFVFLVRLAWQRDCYAGVRIERIARLPANAAN</sequence>
<name>A0A512JFR7_9HYPH</name>
<proteinExistence type="predicted"/>
<protein>
    <recommendedName>
        <fullName evidence="1">PilZ domain-containing protein</fullName>
    </recommendedName>
</protein>
<dbReference type="AlphaFoldDB" id="A0A512JFR7"/>
<keyword evidence="3" id="KW-1185">Reference proteome</keyword>
<dbReference type="OrthoDB" id="7999917at2"/>